<reference evidence="2 3" key="1">
    <citation type="submission" date="2019-01" db="EMBL/GenBank/DDBJ databases">
        <title>Genome sequencing of strain DFW100M-13.</title>
        <authorList>
            <person name="Heo J."/>
            <person name="Kim S.-J."/>
            <person name="Kim J.-S."/>
            <person name="Hong S.-B."/>
            <person name="Kwon S.-W."/>
        </authorList>
    </citation>
    <scope>NUCLEOTIDE SEQUENCE [LARGE SCALE GENOMIC DNA]</scope>
    <source>
        <strain evidence="2 3">DFW100M-13</strain>
    </source>
</reference>
<keyword evidence="1" id="KW-0812">Transmembrane</keyword>
<dbReference type="Pfam" id="PF14017">
    <property type="entry name" value="DUF4233"/>
    <property type="match status" value="1"/>
</dbReference>
<proteinExistence type="predicted"/>
<protein>
    <submittedName>
        <fullName evidence="2">DUF4233 domain-containing protein</fullName>
    </submittedName>
</protein>
<keyword evidence="3" id="KW-1185">Reference proteome</keyword>
<feature type="transmembrane region" description="Helical" evidence="1">
    <location>
        <begin position="60"/>
        <end position="80"/>
    </location>
</feature>
<dbReference type="OrthoDB" id="3267755at2"/>
<dbReference type="Proteomes" id="UP000293995">
    <property type="component" value="Chromosome"/>
</dbReference>
<dbReference type="KEGG" id="mprt:ET475_16660"/>
<feature type="transmembrane region" description="Helical" evidence="1">
    <location>
        <begin position="126"/>
        <end position="152"/>
    </location>
</feature>
<keyword evidence="1" id="KW-0472">Membrane</keyword>
<sequence length="176" mass="19158">MGRGIRSPCRRDRRLDRAGRAGYRAVEGRGLEERVERVSDQEAQRPDAAPRRRRGAAESLGQIVLVFETLIVFLAGLVVFGLKVLPEGVADWWGIVAGAIMAVLMLATCGVLRYRWGIVVGWALQVALALAAFLVPAILLVALVFGAMWGYATIKGASLDRRNAQLMREAESANGE</sequence>
<keyword evidence="1" id="KW-1133">Transmembrane helix</keyword>
<organism evidence="2 3">
    <name type="scientific">Microbacterium protaetiae</name>
    <dbReference type="NCBI Taxonomy" id="2509458"/>
    <lineage>
        <taxon>Bacteria</taxon>
        <taxon>Bacillati</taxon>
        <taxon>Actinomycetota</taxon>
        <taxon>Actinomycetes</taxon>
        <taxon>Micrococcales</taxon>
        <taxon>Microbacteriaceae</taxon>
        <taxon>Microbacterium</taxon>
    </lineage>
</organism>
<gene>
    <name evidence="2" type="ORF">ET475_16660</name>
</gene>
<feature type="transmembrane region" description="Helical" evidence="1">
    <location>
        <begin position="92"/>
        <end position="114"/>
    </location>
</feature>
<dbReference type="EMBL" id="CP035494">
    <property type="protein sequence ID" value="QAY61435.1"/>
    <property type="molecule type" value="Genomic_DNA"/>
</dbReference>
<dbReference type="InterPro" id="IPR025327">
    <property type="entry name" value="DUF4233"/>
</dbReference>
<evidence type="ECO:0000313" key="2">
    <source>
        <dbReference type="EMBL" id="QAY61435.1"/>
    </source>
</evidence>
<evidence type="ECO:0000313" key="3">
    <source>
        <dbReference type="Proteomes" id="UP000293995"/>
    </source>
</evidence>
<accession>A0A4P6EGL0</accession>
<name>A0A4P6EGL0_9MICO</name>
<evidence type="ECO:0000256" key="1">
    <source>
        <dbReference type="SAM" id="Phobius"/>
    </source>
</evidence>
<dbReference type="AlphaFoldDB" id="A0A4P6EGL0"/>